<dbReference type="SUPFAM" id="SSF54762">
    <property type="entry name" value="Signal recognition particle alu RNA binding heterodimer, SRP9/14"/>
    <property type="match status" value="1"/>
</dbReference>
<keyword evidence="4" id="KW-0694">RNA-binding</keyword>
<feature type="region of interest" description="Disordered" evidence="7">
    <location>
        <begin position="38"/>
        <end position="76"/>
    </location>
</feature>
<evidence type="ECO:0000256" key="6">
    <source>
        <dbReference type="ARBA" id="ARBA00023274"/>
    </source>
</evidence>
<dbReference type="GO" id="GO:0005786">
    <property type="term" value="C:signal recognition particle, endoplasmic reticulum targeting"/>
    <property type="evidence" value="ECO:0007669"/>
    <property type="project" value="UniProtKB-KW"/>
</dbReference>
<dbReference type="Proteomes" id="UP000664859">
    <property type="component" value="Unassembled WGS sequence"/>
</dbReference>
<evidence type="ECO:0000256" key="4">
    <source>
        <dbReference type="ARBA" id="ARBA00022884"/>
    </source>
</evidence>
<feature type="compositionally biased region" description="Low complexity" evidence="7">
    <location>
        <begin position="59"/>
        <end position="69"/>
    </location>
</feature>
<evidence type="ECO:0000313" key="8">
    <source>
        <dbReference type="EMBL" id="KAG5192538.1"/>
    </source>
</evidence>
<protein>
    <recommendedName>
        <fullName evidence="10">Signal recognition particle 14 kDa protein</fullName>
    </recommendedName>
</protein>
<keyword evidence="6" id="KW-0687">Ribonucleoprotein</keyword>
<comment type="similarity">
    <text evidence="2">Belongs to the SRP14 family.</text>
</comment>
<evidence type="ECO:0000256" key="2">
    <source>
        <dbReference type="ARBA" id="ARBA00010349"/>
    </source>
</evidence>
<keyword evidence="5" id="KW-0733">Signal recognition particle</keyword>
<feature type="compositionally biased region" description="Low complexity" evidence="7">
    <location>
        <begin position="132"/>
        <end position="143"/>
    </location>
</feature>
<evidence type="ECO:0000256" key="3">
    <source>
        <dbReference type="ARBA" id="ARBA00022490"/>
    </source>
</evidence>
<name>A0A835ZGB4_9STRA</name>
<dbReference type="Pfam" id="PF02290">
    <property type="entry name" value="SRP14"/>
    <property type="match status" value="1"/>
</dbReference>
<gene>
    <name evidence="8" type="ORF">JKP88DRAFT_229860</name>
</gene>
<dbReference type="GO" id="GO:0006614">
    <property type="term" value="P:SRP-dependent cotranslational protein targeting to membrane"/>
    <property type="evidence" value="ECO:0007669"/>
    <property type="project" value="InterPro"/>
</dbReference>
<dbReference type="EMBL" id="JAFCMP010000004">
    <property type="protein sequence ID" value="KAG5192538.1"/>
    <property type="molecule type" value="Genomic_DNA"/>
</dbReference>
<evidence type="ECO:0000256" key="1">
    <source>
        <dbReference type="ARBA" id="ARBA00004496"/>
    </source>
</evidence>
<dbReference type="GO" id="GO:0008312">
    <property type="term" value="F:7S RNA binding"/>
    <property type="evidence" value="ECO:0007669"/>
    <property type="project" value="InterPro"/>
</dbReference>
<comment type="caution">
    <text evidence="8">The sequence shown here is derived from an EMBL/GenBank/DDBJ whole genome shotgun (WGS) entry which is preliminary data.</text>
</comment>
<dbReference type="InterPro" id="IPR009018">
    <property type="entry name" value="Signal_recog_particle_SRP9/14"/>
</dbReference>
<feature type="compositionally biased region" description="Basic and acidic residues" evidence="7">
    <location>
        <begin position="38"/>
        <end position="53"/>
    </location>
</feature>
<comment type="subcellular location">
    <subcellularLocation>
        <location evidence="1">Cytoplasm</location>
    </subcellularLocation>
</comment>
<keyword evidence="3" id="KW-0963">Cytoplasm</keyword>
<sequence>MVLLEGGAEAFLAQLRAFYQQCDERGAGTVYLTMKATTPRESKKDAAAGKRGDAGGAAAGARPAAASAGQDEGSQETRLLARAKLSFNGKKISTWVSLQDSDAFKAQVAAMQEQYCRKTAKKRAHKEASDVAAAARAAASAGGAKHKRRRGAKRPDKEKAAEDGKGLP</sequence>
<dbReference type="GO" id="GO:0030942">
    <property type="term" value="F:endoplasmic reticulum signal peptide binding"/>
    <property type="evidence" value="ECO:0007669"/>
    <property type="project" value="InterPro"/>
</dbReference>
<dbReference type="Gene3D" id="3.30.720.10">
    <property type="entry name" value="Signal recognition particle alu RNA binding heterodimer, srp9/1"/>
    <property type="match status" value="1"/>
</dbReference>
<accession>A0A835ZGB4</accession>
<dbReference type="InterPro" id="IPR003210">
    <property type="entry name" value="Signal_recog_particle_SRP14"/>
</dbReference>
<evidence type="ECO:0000256" key="5">
    <source>
        <dbReference type="ARBA" id="ARBA00023135"/>
    </source>
</evidence>
<reference evidence="8" key="1">
    <citation type="submission" date="2021-02" db="EMBL/GenBank/DDBJ databases">
        <title>First Annotated Genome of the Yellow-green Alga Tribonema minus.</title>
        <authorList>
            <person name="Mahan K.M."/>
        </authorList>
    </citation>
    <scope>NUCLEOTIDE SEQUENCE</scope>
    <source>
        <strain evidence="8">UTEX B ZZ1240</strain>
    </source>
</reference>
<organism evidence="8 9">
    <name type="scientific">Tribonema minus</name>
    <dbReference type="NCBI Taxonomy" id="303371"/>
    <lineage>
        <taxon>Eukaryota</taxon>
        <taxon>Sar</taxon>
        <taxon>Stramenopiles</taxon>
        <taxon>Ochrophyta</taxon>
        <taxon>PX clade</taxon>
        <taxon>Xanthophyceae</taxon>
        <taxon>Tribonematales</taxon>
        <taxon>Tribonemataceae</taxon>
        <taxon>Tribonema</taxon>
    </lineage>
</organism>
<feature type="region of interest" description="Disordered" evidence="7">
    <location>
        <begin position="123"/>
        <end position="168"/>
    </location>
</feature>
<evidence type="ECO:0000313" key="9">
    <source>
        <dbReference type="Proteomes" id="UP000664859"/>
    </source>
</evidence>
<dbReference type="AlphaFoldDB" id="A0A835ZGB4"/>
<feature type="compositionally biased region" description="Basic and acidic residues" evidence="7">
    <location>
        <begin position="153"/>
        <end position="168"/>
    </location>
</feature>
<proteinExistence type="inferred from homology"/>
<evidence type="ECO:0000256" key="7">
    <source>
        <dbReference type="SAM" id="MobiDB-lite"/>
    </source>
</evidence>
<evidence type="ECO:0008006" key="10">
    <source>
        <dbReference type="Google" id="ProtNLM"/>
    </source>
</evidence>
<keyword evidence="9" id="KW-1185">Reference proteome</keyword>